<keyword evidence="4" id="KW-0804">Transcription</keyword>
<dbReference type="SUPFAM" id="SSF53850">
    <property type="entry name" value="Periplasmic binding protein-like II"/>
    <property type="match status" value="1"/>
</dbReference>
<reference evidence="6 7" key="1">
    <citation type="submission" date="2016-10" db="EMBL/GenBank/DDBJ databases">
        <authorList>
            <person name="de Groot N.N."/>
        </authorList>
    </citation>
    <scope>NUCLEOTIDE SEQUENCE [LARGE SCALE GENOMIC DNA]</scope>
    <source>
        <strain evidence="6 7">DSM 5522</strain>
    </source>
</reference>
<dbReference type="Pfam" id="PF03466">
    <property type="entry name" value="LysR_substrate"/>
    <property type="match status" value="1"/>
</dbReference>
<dbReference type="InterPro" id="IPR036388">
    <property type="entry name" value="WH-like_DNA-bd_sf"/>
</dbReference>
<protein>
    <submittedName>
        <fullName evidence="6">DNA-binding transcriptional regulator, LysR family</fullName>
    </submittedName>
</protein>
<dbReference type="OrthoDB" id="9785745at2"/>
<evidence type="ECO:0000256" key="2">
    <source>
        <dbReference type="ARBA" id="ARBA00023015"/>
    </source>
</evidence>
<dbReference type="RefSeq" id="WP_092870928.1">
    <property type="nucleotide sequence ID" value="NZ_FOJY01000004.1"/>
</dbReference>
<keyword evidence="7" id="KW-1185">Reference proteome</keyword>
<feature type="domain" description="HTH lysR-type" evidence="5">
    <location>
        <begin position="2"/>
        <end position="62"/>
    </location>
</feature>
<gene>
    <name evidence="6" type="ORF">SAMN05216249_104155</name>
</gene>
<dbReference type="GO" id="GO:0003677">
    <property type="term" value="F:DNA binding"/>
    <property type="evidence" value="ECO:0007669"/>
    <property type="project" value="UniProtKB-KW"/>
</dbReference>
<comment type="similarity">
    <text evidence="1">Belongs to the LysR transcriptional regulatory family.</text>
</comment>
<sequence>MIDYKELLYFVEAVNCRNLSSAAEKLFISRQTLSYTLNKIETKLNTKLIFSYNDGTKTLQLTPKGEKFYIGAKDLIHSFDKFMDEINNNISEDISLGINSIIFHLFPELKKMFFSYIKEDTNISFKLKHTDNQNKIKTDLSSGDIDCGFAMFLNEIPGFWSVPFFKIPVYAILSKTHPLASYDELDIEKLLKYPIIFNGDINCFYKPFYDILKRLNKKIHAFVEPQIFKAHHFLITNEDAIHLSTLAIDIPAEYEYLKAIKLKGVAWHISLIGNNKAYNKDICMKFGNYLKEKIKNE</sequence>
<dbReference type="Gene3D" id="1.10.10.10">
    <property type="entry name" value="Winged helix-like DNA-binding domain superfamily/Winged helix DNA-binding domain"/>
    <property type="match status" value="1"/>
</dbReference>
<evidence type="ECO:0000313" key="7">
    <source>
        <dbReference type="Proteomes" id="UP000198838"/>
    </source>
</evidence>
<keyword evidence="2" id="KW-0805">Transcription regulation</keyword>
<dbReference type="GO" id="GO:0005829">
    <property type="term" value="C:cytosol"/>
    <property type="evidence" value="ECO:0007669"/>
    <property type="project" value="TreeGrafter"/>
</dbReference>
<accession>A0A1I0WME5</accession>
<organism evidence="6 7">
    <name type="scientific">Acetitomaculum ruminis DSM 5522</name>
    <dbReference type="NCBI Taxonomy" id="1120918"/>
    <lineage>
        <taxon>Bacteria</taxon>
        <taxon>Bacillati</taxon>
        <taxon>Bacillota</taxon>
        <taxon>Clostridia</taxon>
        <taxon>Lachnospirales</taxon>
        <taxon>Lachnospiraceae</taxon>
        <taxon>Acetitomaculum</taxon>
    </lineage>
</organism>
<dbReference type="PANTHER" id="PTHR30419:SF25">
    <property type="entry name" value="HTH-TYPE TRANSCRIPTIONAL REGULATOR YTLI"/>
    <property type="match status" value="1"/>
</dbReference>
<dbReference type="SUPFAM" id="SSF46785">
    <property type="entry name" value="Winged helix' DNA-binding domain"/>
    <property type="match status" value="1"/>
</dbReference>
<dbReference type="InterPro" id="IPR005119">
    <property type="entry name" value="LysR_subst-bd"/>
</dbReference>
<dbReference type="PANTHER" id="PTHR30419">
    <property type="entry name" value="HTH-TYPE TRANSCRIPTIONAL REGULATOR YBHD"/>
    <property type="match status" value="1"/>
</dbReference>
<dbReference type="EMBL" id="FOJY01000004">
    <property type="protein sequence ID" value="SFA89724.1"/>
    <property type="molecule type" value="Genomic_DNA"/>
</dbReference>
<proteinExistence type="inferred from homology"/>
<name>A0A1I0WME5_9FIRM</name>
<dbReference type="Gene3D" id="3.40.190.290">
    <property type="match status" value="1"/>
</dbReference>
<dbReference type="STRING" id="1120918.SAMN05216249_104155"/>
<dbReference type="GO" id="GO:0003700">
    <property type="term" value="F:DNA-binding transcription factor activity"/>
    <property type="evidence" value="ECO:0007669"/>
    <property type="project" value="InterPro"/>
</dbReference>
<evidence type="ECO:0000259" key="5">
    <source>
        <dbReference type="PROSITE" id="PS50931"/>
    </source>
</evidence>
<dbReference type="AlphaFoldDB" id="A0A1I0WME5"/>
<dbReference type="InterPro" id="IPR000847">
    <property type="entry name" value="LysR_HTH_N"/>
</dbReference>
<keyword evidence="3 6" id="KW-0238">DNA-binding</keyword>
<dbReference type="PROSITE" id="PS50931">
    <property type="entry name" value="HTH_LYSR"/>
    <property type="match status" value="1"/>
</dbReference>
<dbReference type="InterPro" id="IPR050950">
    <property type="entry name" value="HTH-type_LysR_regulators"/>
</dbReference>
<evidence type="ECO:0000313" key="6">
    <source>
        <dbReference type="EMBL" id="SFA89724.1"/>
    </source>
</evidence>
<evidence type="ECO:0000256" key="1">
    <source>
        <dbReference type="ARBA" id="ARBA00009437"/>
    </source>
</evidence>
<dbReference type="Proteomes" id="UP000198838">
    <property type="component" value="Unassembled WGS sequence"/>
</dbReference>
<evidence type="ECO:0000256" key="3">
    <source>
        <dbReference type="ARBA" id="ARBA00023125"/>
    </source>
</evidence>
<dbReference type="Pfam" id="PF00126">
    <property type="entry name" value="HTH_1"/>
    <property type="match status" value="1"/>
</dbReference>
<evidence type="ECO:0000256" key="4">
    <source>
        <dbReference type="ARBA" id="ARBA00023163"/>
    </source>
</evidence>
<dbReference type="InterPro" id="IPR036390">
    <property type="entry name" value="WH_DNA-bd_sf"/>
</dbReference>